<protein>
    <recommendedName>
        <fullName evidence="6">G-protein coupled receptors family 1 profile domain-containing protein</fullName>
    </recommendedName>
</protein>
<dbReference type="GO" id="GO:0004930">
    <property type="term" value="F:G protein-coupled receptor activity"/>
    <property type="evidence" value="ECO:0007669"/>
    <property type="project" value="InterPro"/>
</dbReference>
<evidence type="ECO:0000259" key="6">
    <source>
        <dbReference type="PROSITE" id="PS50262"/>
    </source>
</evidence>
<dbReference type="AlphaFoldDB" id="A0A8H3MAN9"/>
<dbReference type="EMBL" id="BLAL01000297">
    <property type="protein sequence ID" value="GET01171.1"/>
    <property type="molecule type" value="Genomic_DNA"/>
</dbReference>
<evidence type="ECO:0000313" key="8">
    <source>
        <dbReference type="Proteomes" id="UP000615446"/>
    </source>
</evidence>
<name>A0A8H3MAN9_9GLOM</name>
<dbReference type="GO" id="GO:0005886">
    <property type="term" value="C:plasma membrane"/>
    <property type="evidence" value="ECO:0007669"/>
    <property type="project" value="TreeGrafter"/>
</dbReference>
<dbReference type="InterPro" id="IPR017452">
    <property type="entry name" value="GPCR_Rhodpsn_7TM"/>
</dbReference>
<organism evidence="7 8">
    <name type="scientific">Rhizophagus clarus</name>
    <dbReference type="NCBI Taxonomy" id="94130"/>
    <lineage>
        <taxon>Eukaryota</taxon>
        <taxon>Fungi</taxon>
        <taxon>Fungi incertae sedis</taxon>
        <taxon>Mucoromycota</taxon>
        <taxon>Glomeromycotina</taxon>
        <taxon>Glomeromycetes</taxon>
        <taxon>Glomerales</taxon>
        <taxon>Glomeraceae</taxon>
        <taxon>Rhizophagus</taxon>
    </lineage>
</organism>
<reference evidence="7" key="1">
    <citation type="submission" date="2019-10" db="EMBL/GenBank/DDBJ databases">
        <title>Conservation and host-specific expression of non-tandemly repeated heterogenous ribosome RNA gene in arbuscular mycorrhizal fungi.</title>
        <authorList>
            <person name="Maeda T."/>
            <person name="Kobayashi Y."/>
            <person name="Nakagawa T."/>
            <person name="Ezawa T."/>
            <person name="Yamaguchi K."/>
            <person name="Bino T."/>
            <person name="Nishimoto Y."/>
            <person name="Shigenobu S."/>
            <person name="Kawaguchi M."/>
        </authorList>
    </citation>
    <scope>NUCLEOTIDE SEQUENCE</scope>
    <source>
        <strain evidence="7">HR1</strain>
    </source>
</reference>
<keyword evidence="3 5" id="KW-1133">Transmembrane helix</keyword>
<proteinExistence type="predicted"/>
<dbReference type="PANTHER" id="PTHR23112">
    <property type="entry name" value="G PROTEIN-COUPLED RECEPTOR 157-RELATED"/>
    <property type="match status" value="1"/>
</dbReference>
<dbReference type="SUPFAM" id="SSF81321">
    <property type="entry name" value="Family A G protein-coupled receptor-like"/>
    <property type="match status" value="1"/>
</dbReference>
<feature type="domain" description="G-protein coupled receptors family 1 profile" evidence="6">
    <location>
        <begin position="1"/>
        <end position="199"/>
    </location>
</feature>
<dbReference type="PANTHER" id="PTHR23112:SF47">
    <property type="entry name" value="G-PROTEIN COUPLED RECEPTOR 157"/>
    <property type="match status" value="1"/>
</dbReference>
<feature type="transmembrane region" description="Helical" evidence="5">
    <location>
        <begin position="212"/>
        <end position="234"/>
    </location>
</feature>
<evidence type="ECO:0000256" key="4">
    <source>
        <dbReference type="ARBA" id="ARBA00023136"/>
    </source>
</evidence>
<evidence type="ECO:0000313" key="7">
    <source>
        <dbReference type="EMBL" id="GET01171.1"/>
    </source>
</evidence>
<keyword evidence="4 5" id="KW-0472">Membrane</keyword>
<feature type="transmembrane region" description="Helical" evidence="5">
    <location>
        <begin position="81"/>
        <end position="99"/>
    </location>
</feature>
<dbReference type="InterPro" id="IPR000276">
    <property type="entry name" value="GPCR_Rhodpsn"/>
</dbReference>
<dbReference type="GO" id="GO:0007189">
    <property type="term" value="P:adenylate cyclase-activating G protein-coupled receptor signaling pathway"/>
    <property type="evidence" value="ECO:0007669"/>
    <property type="project" value="TreeGrafter"/>
</dbReference>
<dbReference type="PROSITE" id="PS50262">
    <property type="entry name" value="G_PROTEIN_RECEP_F1_2"/>
    <property type="match status" value="1"/>
</dbReference>
<feature type="transmembrane region" description="Helical" evidence="5">
    <location>
        <begin position="119"/>
        <end position="140"/>
    </location>
</feature>
<evidence type="ECO:0000256" key="2">
    <source>
        <dbReference type="ARBA" id="ARBA00022692"/>
    </source>
</evidence>
<accession>A0A8H3MAN9</accession>
<gene>
    <name evidence="7" type="ORF">RCL2_002759300</name>
</gene>
<feature type="transmembrane region" description="Helical" evidence="5">
    <location>
        <begin position="183"/>
        <end position="200"/>
    </location>
</feature>
<keyword evidence="2 5" id="KW-0812">Transmembrane</keyword>
<dbReference type="Proteomes" id="UP000615446">
    <property type="component" value="Unassembled WGS sequence"/>
</dbReference>
<dbReference type="OrthoDB" id="2376869at2759"/>
<evidence type="ECO:0000256" key="3">
    <source>
        <dbReference type="ARBA" id="ARBA00022989"/>
    </source>
</evidence>
<sequence length="288" mass="32874">MIYKLPFYTACTDFLIDCNFFINMIHTAIYAQTWDGTPCIIIGALNWAFLTINICFYAVIAVITYLRVCREIYFNYGKYDYKLWLFALAGSIIFQALNIQNNGKRDYWCAARSGQINSAIILFSIIGVVLVIILFCYMNILRKIYVHTHSTPSTSSYSRNENNAGNIVIETNAEIERKALKKILSYIAMFMLQWIPMLISQGARLVQNENPWVYIMGAIGRSFGGIGNVIQYIINEGFITKVNINISDDNNDNDNILLKSNNSDNQLESHINNDDNKIIIINEDSSNE</sequence>
<comment type="caution">
    <text evidence="7">The sequence shown here is derived from an EMBL/GenBank/DDBJ whole genome shotgun (WGS) entry which is preliminary data.</text>
</comment>
<dbReference type="Gene3D" id="1.20.1070.10">
    <property type="entry name" value="Rhodopsin 7-helix transmembrane proteins"/>
    <property type="match status" value="1"/>
</dbReference>
<dbReference type="Pfam" id="PF00001">
    <property type="entry name" value="7tm_1"/>
    <property type="match status" value="1"/>
</dbReference>
<evidence type="ECO:0000256" key="1">
    <source>
        <dbReference type="ARBA" id="ARBA00004141"/>
    </source>
</evidence>
<feature type="transmembrane region" description="Helical" evidence="5">
    <location>
        <begin position="47"/>
        <end position="69"/>
    </location>
</feature>
<evidence type="ECO:0000256" key="5">
    <source>
        <dbReference type="SAM" id="Phobius"/>
    </source>
</evidence>
<comment type="subcellular location">
    <subcellularLocation>
        <location evidence="1">Membrane</location>
        <topology evidence="1">Multi-pass membrane protein</topology>
    </subcellularLocation>
</comment>